<dbReference type="Proteomes" id="UP001232163">
    <property type="component" value="Unassembled WGS sequence"/>
</dbReference>
<organism evidence="11 12">
    <name type="scientific">Deinococcus enclensis</name>
    <dbReference type="NCBI Taxonomy" id="1049582"/>
    <lineage>
        <taxon>Bacteria</taxon>
        <taxon>Thermotogati</taxon>
        <taxon>Deinococcota</taxon>
        <taxon>Deinococci</taxon>
        <taxon>Deinococcales</taxon>
        <taxon>Deinococcaceae</taxon>
        <taxon>Deinococcus</taxon>
    </lineage>
</organism>
<evidence type="ECO:0000256" key="5">
    <source>
        <dbReference type="ARBA" id="ARBA00022670"/>
    </source>
</evidence>
<dbReference type="InterPro" id="IPR023596">
    <property type="entry name" value="Peptidase_PrsW_arch/bac"/>
</dbReference>
<feature type="transmembrane region" description="Helical" evidence="10">
    <location>
        <begin position="104"/>
        <end position="125"/>
    </location>
</feature>
<gene>
    <name evidence="11" type="ORF">QO006_002543</name>
</gene>
<dbReference type="EMBL" id="JAURUR010000008">
    <property type="protein sequence ID" value="MDP9765096.1"/>
    <property type="molecule type" value="Genomic_DNA"/>
</dbReference>
<keyword evidence="6 10" id="KW-0812">Transmembrane</keyword>
<comment type="subcellular location">
    <subcellularLocation>
        <location evidence="1">Cell membrane</location>
        <topology evidence="1">Multi-pass membrane protein</topology>
    </subcellularLocation>
</comment>
<keyword evidence="8 10" id="KW-1133">Transmembrane helix</keyword>
<keyword evidence="7" id="KW-0378">Hydrolase</keyword>
<evidence type="ECO:0000256" key="9">
    <source>
        <dbReference type="ARBA" id="ARBA00023136"/>
    </source>
</evidence>
<evidence type="ECO:0000256" key="3">
    <source>
        <dbReference type="ARBA" id="ARBA00018997"/>
    </source>
</evidence>
<dbReference type="InterPro" id="IPR026898">
    <property type="entry name" value="PrsW"/>
</dbReference>
<evidence type="ECO:0000256" key="1">
    <source>
        <dbReference type="ARBA" id="ARBA00004651"/>
    </source>
</evidence>
<evidence type="ECO:0000256" key="8">
    <source>
        <dbReference type="ARBA" id="ARBA00022989"/>
    </source>
</evidence>
<accession>A0ABT9MEX6</accession>
<evidence type="ECO:0000256" key="7">
    <source>
        <dbReference type="ARBA" id="ARBA00022801"/>
    </source>
</evidence>
<comment type="caution">
    <text evidence="11">The sequence shown here is derived from an EMBL/GenBank/DDBJ whole genome shotgun (WGS) entry which is preliminary data.</text>
</comment>
<evidence type="ECO:0000313" key="11">
    <source>
        <dbReference type="EMBL" id="MDP9765096.1"/>
    </source>
</evidence>
<dbReference type="Pfam" id="PF13367">
    <property type="entry name" value="PrsW-protease"/>
    <property type="match status" value="1"/>
</dbReference>
<dbReference type="PANTHER" id="PTHR36844:SF1">
    <property type="entry name" value="PROTEASE PRSW"/>
    <property type="match status" value="1"/>
</dbReference>
<dbReference type="PIRSF" id="PIRSF016933">
    <property type="entry name" value="PrsW"/>
    <property type="match status" value="1"/>
</dbReference>
<evidence type="ECO:0000256" key="4">
    <source>
        <dbReference type="ARBA" id="ARBA00022475"/>
    </source>
</evidence>
<proteinExistence type="inferred from homology"/>
<dbReference type="RefSeq" id="WP_307466593.1">
    <property type="nucleotide sequence ID" value="NZ_JAURUR010000008.1"/>
</dbReference>
<dbReference type="PANTHER" id="PTHR36844">
    <property type="entry name" value="PROTEASE PRSW"/>
    <property type="match status" value="1"/>
</dbReference>
<sequence>MTLPPFMTSTAFTLLVSVVFTFGWLYFFVRRDRHPEPLALIARTFAWGMFSWMVAATLGAALHPSFASALVMVLLTAVLEESSKLLAASTALTSPSFDEPMDGLVYAVTAALGFALMENLTYALGFGSGAATWHALLTTLAHAMFSAPQGYALGGLHWHRGRRWVAQGLALSVLLHFAFNGILSGEATPVTLAALALTVLLMILLTSRYYLQFEAEARRLAAERGWLPGRRPPGT</sequence>
<comment type="similarity">
    <text evidence="2">Belongs to the protease PrsW family.</text>
</comment>
<evidence type="ECO:0000256" key="2">
    <source>
        <dbReference type="ARBA" id="ARBA00009165"/>
    </source>
</evidence>
<reference evidence="11 12" key="1">
    <citation type="submission" date="2023-07" db="EMBL/GenBank/DDBJ databases">
        <title>Genomic Encyclopedia of Type Strains, Phase IV (KMG-IV): sequencing the most valuable type-strain genomes for metagenomic binning, comparative biology and taxonomic classification.</title>
        <authorList>
            <person name="Goeker M."/>
        </authorList>
    </citation>
    <scope>NUCLEOTIDE SEQUENCE [LARGE SCALE GENOMIC DNA]</scope>
    <source>
        <strain evidence="11 12">NIO-1023</strain>
    </source>
</reference>
<keyword evidence="4" id="KW-1003">Cell membrane</keyword>
<evidence type="ECO:0000313" key="12">
    <source>
        <dbReference type="Proteomes" id="UP001232163"/>
    </source>
</evidence>
<feature type="transmembrane region" description="Helical" evidence="10">
    <location>
        <begin position="40"/>
        <end position="63"/>
    </location>
</feature>
<evidence type="ECO:0000256" key="6">
    <source>
        <dbReference type="ARBA" id="ARBA00022692"/>
    </source>
</evidence>
<protein>
    <recommendedName>
        <fullName evidence="3">Protease PrsW</fullName>
    </recommendedName>
</protein>
<keyword evidence="12" id="KW-1185">Reference proteome</keyword>
<feature type="transmembrane region" description="Helical" evidence="10">
    <location>
        <begin position="6"/>
        <end position="28"/>
    </location>
</feature>
<feature type="transmembrane region" description="Helical" evidence="10">
    <location>
        <begin position="131"/>
        <end position="152"/>
    </location>
</feature>
<feature type="transmembrane region" description="Helical" evidence="10">
    <location>
        <begin position="189"/>
        <end position="211"/>
    </location>
</feature>
<name>A0ABT9MEX6_9DEIO</name>
<evidence type="ECO:0000256" key="10">
    <source>
        <dbReference type="SAM" id="Phobius"/>
    </source>
</evidence>
<keyword evidence="9 10" id="KW-0472">Membrane</keyword>
<keyword evidence="5" id="KW-0645">Protease</keyword>